<organism evidence="1 2">
    <name type="scientific">Kineococcus radiotolerans (strain ATCC BAA-149 / DSM 14245 / SRS30216)</name>
    <dbReference type="NCBI Taxonomy" id="266940"/>
    <lineage>
        <taxon>Bacteria</taxon>
        <taxon>Bacillati</taxon>
        <taxon>Actinomycetota</taxon>
        <taxon>Actinomycetes</taxon>
        <taxon>Kineosporiales</taxon>
        <taxon>Kineosporiaceae</taxon>
        <taxon>Kineococcus</taxon>
    </lineage>
</organism>
<name>A6WAZ0_KINRD</name>
<dbReference type="STRING" id="266940.Krad_2504"/>
<protein>
    <submittedName>
        <fullName evidence="1">Uncharacterized protein</fullName>
    </submittedName>
</protein>
<dbReference type="EMBL" id="CP000750">
    <property type="protein sequence ID" value="ABS03979.1"/>
    <property type="molecule type" value="Genomic_DNA"/>
</dbReference>
<evidence type="ECO:0000313" key="2">
    <source>
        <dbReference type="Proteomes" id="UP000001116"/>
    </source>
</evidence>
<reference evidence="2" key="1">
    <citation type="journal article" date="2008" name="PLoS ONE">
        <title>Survival in nuclear waste, extreme resistance, and potential applications gleaned from the genome sequence of Kineococcus radiotolerans SRS30216.</title>
        <authorList>
            <person name="Bagwell C.E."/>
            <person name="Bhat S."/>
            <person name="Hawkins G.M."/>
            <person name="Smith B.W."/>
            <person name="Biswas T."/>
            <person name="Hoover T.R."/>
            <person name="Saunders E."/>
            <person name="Han C.S."/>
            <person name="Tsodikov O.V."/>
            <person name="Shimkets L.J."/>
        </authorList>
    </citation>
    <scope>NUCLEOTIDE SEQUENCE [LARGE SCALE GENOMIC DNA]</scope>
    <source>
        <strain evidence="2">ATCC BAA-149 / DSM 14245 / SRS30216</strain>
    </source>
</reference>
<evidence type="ECO:0000313" key="1">
    <source>
        <dbReference type="EMBL" id="ABS03979.1"/>
    </source>
</evidence>
<keyword evidence="2" id="KW-1185">Reference proteome</keyword>
<accession>A6WAZ0</accession>
<dbReference type="HOGENOM" id="CLU_2633379_0_0_11"/>
<dbReference type="KEGG" id="kra:Krad_2504"/>
<sequence>MLGVASSPTLLLGRDRGLGDLPQMGGHHLGDQPLIHALVTSGQSAQSTSDMALSNKNSKGLLADEPIRSVRIPRFGQ</sequence>
<dbReference type="Proteomes" id="UP000001116">
    <property type="component" value="Chromosome"/>
</dbReference>
<proteinExistence type="predicted"/>
<dbReference type="AlphaFoldDB" id="A6WAZ0"/>
<gene>
    <name evidence="1" type="ordered locus">Krad_2504</name>
</gene>